<protein>
    <recommendedName>
        <fullName evidence="7">Small ribosomal subunit protein mS29</fullName>
    </recommendedName>
</protein>
<comment type="subcellular location">
    <subcellularLocation>
        <location evidence="1">Mitochondrion</location>
    </subcellularLocation>
</comment>
<evidence type="ECO:0000313" key="10">
    <source>
        <dbReference type="Proteomes" id="UP000033140"/>
    </source>
</evidence>
<keyword evidence="4" id="KW-0689">Ribosomal protein</keyword>
<dbReference type="InterPro" id="IPR027417">
    <property type="entry name" value="P-loop_NTPase"/>
</dbReference>
<keyword evidence="3" id="KW-0809">Transit peptide</keyword>
<dbReference type="STRING" id="698492.A0A0E9NBM4"/>
<evidence type="ECO:0000313" key="9">
    <source>
        <dbReference type="EMBL" id="GAO47277.1"/>
    </source>
</evidence>
<dbReference type="GO" id="GO:0003735">
    <property type="term" value="F:structural constituent of ribosome"/>
    <property type="evidence" value="ECO:0007669"/>
    <property type="project" value="TreeGrafter"/>
</dbReference>
<reference evidence="9 10" key="1">
    <citation type="journal article" date="2011" name="J. Gen. Appl. Microbiol.">
        <title>Draft genome sequencing of the enigmatic yeast Saitoella complicata.</title>
        <authorList>
            <person name="Nishida H."/>
            <person name="Hamamoto M."/>
            <person name="Sugiyama J."/>
        </authorList>
    </citation>
    <scope>NUCLEOTIDE SEQUENCE [LARGE SCALE GENOMIC DNA]</scope>
    <source>
        <strain evidence="9 10">NRRL Y-17804</strain>
    </source>
</reference>
<dbReference type="OMA" id="GLAHWMT"/>
<dbReference type="GO" id="GO:0005763">
    <property type="term" value="C:mitochondrial small ribosomal subunit"/>
    <property type="evidence" value="ECO:0007669"/>
    <property type="project" value="TreeGrafter"/>
</dbReference>
<evidence type="ECO:0000256" key="3">
    <source>
        <dbReference type="ARBA" id="ARBA00022946"/>
    </source>
</evidence>
<keyword evidence="5" id="KW-0496">Mitochondrion</keyword>
<evidence type="ECO:0000256" key="6">
    <source>
        <dbReference type="ARBA" id="ARBA00023274"/>
    </source>
</evidence>
<organism evidence="9 10">
    <name type="scientific">Saitoella complicata (strain BCRC 22490 / CBS 7301 / JCM 7358 / NBRC 10748 / NRRL Y-17804)</name>
    <dbReference type="NCBI Taxonomy" id="698492"/>
    <lineage>
        <taxon>Eukaryota</taxon>
        <taxon>Fungi</taxon>
        <taxon>Dikarya</taxon>
        <taxon>Ascomycota</taxon>
        <taxon>Taphrinomycotina</taxon>
        <taxon>Taphrinomycotina incertae sedis</taxon>
        <taxon>Saitoella</taxon>
    </lineage>
</organism>
<reference evidence="9 10" key="2">
    <citation type="journal article" date="2014" name="J. Gen. Appl. Microbiol.">
        <title>The early diverging ascomycetous budding yeast Saitoella complicata has three histone deacetylases belonging to the Clr6, Hos2, and Rpd3 lineages.</title>
        <authorList>
            <person name="Nishida H."/>
            <person name="Matsumoto T."/>
            <person name="Kondo S."/>
            <person name="Hamamoto M."/>
            <person name="Yoshikawa H."/>
        </authorList>
    </citation>
    <scope>NUCLEOTIDE SEQUENCE [LARGE SCALE GENOMIC DNA]</scope>
    <source>
        <strain evidence="9 10">NRRL Y-17804</strain>
    </source>
</reference>
<proteinExistence type="inferred from homology"/>
<evidence type="ECO:0000256" key="4">
    <source>
        <dbReference type="ARBA" id="ARBA00022980"/>
    </source>
</evidence>
<keyword evidence="10" id="KW-1185">Reference proteome</keyword>
<dbReference type="PANTHER" id="PTHR12810">
    <property type="entry name" value="MITOCHONDRIAL 28S RIBOSOMAL PROTEIN S29"/>
    <property type="match status" value="1"/>
</dbReference>
<evidence type="ECO:0000256" key="8">
    <source>
        <dbReference type="SAM" id="MobiDB-lite"/>
    </source>
</evidence>
<gene>
    <name evidence="9" type="ORF">G7K_1487-t1</name>
</gene>
<feature type="region of interest" description="Disordered" evidence="8">
    <location>
        <begin position="49"/>
        <end position="69"/>
    </location>
</feature>
<comment type="caution">
    <text evidence="9">The sequence shown here is derived from an EMBL/GenBank/DDBJ whole genome shotgun (WGS) entry which is preliminary data.</text>
</comment>
<evidence type="ECO:0000256" key="1">
    <source>
        <dbReference type="ARBA" id="ARBA00004173"/>
    </source>
</evidence>
<dbReference type="Proteomes" id="UP000033140">
    <property type="component" value="Unassembled WGS sequence"/>
</dbReference>
<dbReference type="InterPro" id="IPR019368">
    <property type="entry name" value="Ribosomal_mS29"/>
</dbReference>
<keyword evidence="6" id="KW-0687">Ribonucleoprotein</keyword>
<dbReference type="PANTHER" id="PTHR12810:SF0">
    <property type="entry name" value="SMALL RIBOSOMAL SUBUNIT PROTEIN MS29"/>
    <property type="match status" value="1"/>
</dbReference>
<reference evidence="9 10" key="3">
    <citation type="journal article" date="2015" name="Genome Announc.">
        <title>Draft Genome Sequence of the Archiascomycetous Yeast Saitoella complicata.</title>
        <authorList>
            <person name="Yamauchi K."/>
            <person name="Kondo S."/>
            <person name="Hamamoto M."/>
            <person name="Takahashi Y."/>
            <person name="Ogura Y."/>
            <person name="Hayashi T."/>
            <person name="Nishida H."/>
        </authorList>
    </citation>
    <scope>NUCLEOTIDE SEQUENCE [LARGE SCALE GENOMIC DNA]</scope>
    <source>
        <strain evidence="9 10">NRRL Y-17804</strain>
    </source>
</reference>
<accession>A0A0E9NBM4</accession>
<evidence type="ECO:0000256" key="7">
    <source>
        <dbReference type="ARBA" id="ARBA00035140"/>
    </source>
</evidence>
<evidence type="ECO:0000256" key="2">
    <source>
        <dbReference type="ARBA" id="ARBA00009863"/>
    </source>
</evidence>
<dbReference type="EMBL" id="BACD03000008">
    <property type="protein sequence ID" value="GAO47277.1"/>
    <property type="molecule type" value="Genomic_DNA"/>
</dbReference>
<name>A0A0E9NBM4_SAICN</name>
<dbReference type="RefSeq" id="XP_019022641.1">
    <property type="nucleotide sequence ID" value="XM_019166952.1"/>
</dbReference>
<dbReference type="SUPFAM" id="SSF52540">
    <property type="entry name" value="P-loop containing nucleoside triphosphate hydrolases"/>
    <property type="match status" value="1"/>
</dbReference>
<comment type="similarity">
    <text evidence="2">Belongs to the mitochondrion-specific ribosomal protein mS29 family.</text>
</comment>
<sequence>MAAPRRALLRLSQAPRAPCLAQQRATFASTPVVARSDYAAKHAQAQKLLRQQQGGKLTKQKAGSKGKESAKDAIPSLMDAISAPARQVNLPNLEPAVLLNGDAVGTVYKYSKDTLAKLNALDSVELLGKEYFAHTACVIRVQSTEIAKILEGDASSENRRILLHGPIGSGKTSLLMQAQAYAFESGWVVIHIPKAVGLVDNTTAYSYSSKRELYFQPDMAAIVLKRASDANAKLLSSLKVSKPWNFDRHTIRANSSLADLCKAGIMDPLVAPHVLEALLSELNVDGRPPTLFTLDHFNAICQPTKYMSPQPPHAPLHPQDFHIAHTFASYLSNTQTLKHGAVIAATSSRVSPSRALTCALKLATQNPYEKLDTRIEPIVSSAKAIEVPNYTRAEAKSMLSYYAKTGLIQASQETEIEEVPVDFETEKWMVTAGNAEKLFRACLKSMPFIKMPWNWGRKVDYGSGL</sequence>
<dbReference type="OrthoDB" id="274828at2759"/>
<evidence type="ECO:0000256" key="5">
    <source>
        <dbReference type="ARBA" id="ARBA00023128"/>
    </source>
</evidence>
<dbReference type="Pfam" id="PF10236">
    <property type="entry name" value="DAP3"/>
    <property type="match status" value="1"/>
</dbReference>
<dbReference type="AlphaFoldDB" id="A0A0E9NBM4"/>